<dbReference type="InterPro" id="IPR006816">
    <property type="entry name" value="ELMO_dom"/>
</dbReference>
<dbReference type="PROSITE" id="PS51335">
    <property type="entry name" value="ELMO"/>
    <property type="match status" value="1"/>
</dbReference>
<accession>A0A2T7PCC1</accession>
<evidence type="ECO:0000259" key="1">
    <source>
        <dbReference type="PROSITE" id="PS51335"/>
    </source>
</evidence>
<dbReference type="InterPro" id="IPR050868">
    <property type="entry name" value="ELMO_domain-containing"/>
</dbReference>
<sequence length="535" mass="60106">MSQCHILEQTQDNAVADIPLDLDNNRRASLSDIFFSNSGQESPVLGKTDLELGEVSVNHVISKMAIKTLPDSSPMMETSDMPVMLTQVALSVNASQQEFSLSNILDVLKTSEQNTCNDFEDDAPSFMSSTLQKNNSEDSEDEFCFDIPEKVKAVNILSEMTRRDSGDWNQVKVPVHFETKPEGSLFLKTENGAKTFSLPEIMHKTVVPSEPEEKLTEIFKPAVEANQQTCFFKTDVKKDATHEHIITSSASDWDNVETVEAGFSDMQSGKGEPAGHTVPLLSFSEAWTHFCNADNSEAKSRIRQKVERRGISAIIHSLFGPPKLQRNLHRERELVFCAAATSLDNQNTHHVHCLQTTYCILTGSCFSCKRFGSHWEEIGFQGHDPATDLRGTGMLGLLQLLYLLQDSTTAQLARGLYQLSHHPIQNFPFCVMCINISRICLQALREDILNRECNKQQAVMTVVNQLYAGALLYLYHIWKKGKTIRDSGFVIKEIETRTRKHAKEVLRDLKNYTTSSKAVDNLEEINFFSVVNSNT</sequence>
<comment type="caution">
    <text evidence="2">The sequence shown here is derived from an EMBL/GenBank/DDBJ whole genome shotgun (WGS) entry which is preliminary data.</text>
</comment>
<protein>
    <recommendedName>
        <fullName evidence="1">ELMO domain-containing protein</fullName>
    </recommendedName>
</protein>
<dbReference type="EMBL" id="PZQS01000005">
    <property type="protein sequence ID" value="PVD31060.1"/>
    <property type="molecule type" value="Genomic_DNA"/>
</dbReference>
<feature type="domain" description="ELMO" evidence="1">
    <location>
        <begin position="349"/>
        <end position="506"/>
    </location>
</feature>
<reference evidence="2 3" key="1">
    <citation type="submission" date="2018-04" db="EMBL/GenBank/DDBJ databases">
        <title>The genome of golden apple snail Pomacea canaliculata provides insight into stress tolerance and invasive adaptation.</title>
        <authorList>
            <person name="Liu C."/>
            <person name="Liu B."/>
            <person name="Ren Y."/>
            <person name="Zhang Y."/>
            <person name="Wang H."/>
            <person name="Li S."/>
            <person name="Jiang F."/>
            <person name="Yin L."/>
            <person name="Zhang G."/>
            <person name="Qian W."/>
            <person name="Fan W."/>
        </authorList>
    </citation>
    <scope>NUCLEOTIDE SEQUENCE [LARGE SCALE GENOMIC DNA]</scope>
    <source>
        <strain evidence="2">SZHN2017</strain>
        <tissue evidence="2">Muscle</tissue>
    </source>
</reference>
<evidence type="ECO:0000313" key="2">
    <source>
        <dbReference type="EMBL" id="PVD31060.1"/>
    </source>
</evidence>
<organism evidence="2 3">
    <name type="scientific">Pomacea canaliculata</name>
    <name type="common">Golden apple snail</name>
    <dbReference type="NCBI Taxonomy" id="400727"/>
    <lineage>
        <taxon>Eukaryota</taxon>
        <taxon>Metazoa</taxon>
        <taxon>Spiralia</taxon>
        <taxon>Lophotrochozoa</taxon>
        <taxon>Mollusca</taxon>
        <taxon>Gastropoda</taxon>
        <taxon>Caenogastropoda</taxon>
        <taxon>Architaenioglossa</taxon>
        <taxon>Ampullarioidea</taxon>
        <taxon>Ampullariidae</taxon>
        <taxon>Pomacea</taxon>
    </lineage>
</organism>
<dbReference type="Proteomes" id="UP000245119">
    <property type="component" value="Linkage Group LG5"/>
</dbReference>
<gene>
    <name evidence="2" type="ORF">C0Q70_10337</name>
</gene>
<keyword evidence="3" id="KW-1185">Reference proteome</keyword>
<proteinExistence type="predicted"/>
<dbReference type="AlphaFoldDB" id="A0A2T7PCC1"/>
<name>A0A2T7PCC1_POMCA</name>
<dbReference type="Pfam" id="PF04727">
    <property type="entry name" value="ELMO_CED12"/>
    <property type="match status" value="1"/>
</dbReference>
<dbReference type="OrthoDB" id="266227at2759"/>
<dbReference type="PANTHER" id="PTHR12771:SF2">
    <property type="entry name" value="ELMO DOMAIN-CONTAINING PROTEIN 3"/>
    <property type="match status" value="1"/>
</dbReference>
<evidence type="ECO:0000313" key="3">
    <source>
        <dbReference type="Proteomes" id="UP000245119"/>
    </source>
</evidence>
<dbReference type="PANTHER" id="PTHR12771">
    <property type="entry name" value="ENGULFMENT AND CELL MOTILITY"/>
    <property type="match status" value="1"/>
</dbReference>
<dbReference type="STRING" id="400727.A0A2T7PCC1"/>